<organism evidence="7">
    <name type="scientific">Araucaria cunninghamii</name>
    <name type="common">Hoop pine</name>
    <name type="synonym">Moreton Bay pine</name>
    <dbReference type="NCBI Taxonomy" id="56994"/>
    <lineage>
        <taxon>Eukaryota</taxon>
        <taxon>Viridiplantae</taxon>
        <taxon>Streptophyta</taxon>
        <taxon>Embryophyta</taxon>
        <taxon>Tracheophyta</taxon>
        <taxon>Spermatophyta</taxon>
        <taxon>Pinopsida</taxon>
        <taxon>Pinidae</taxon>
        <taxon>Conifers II</taxon>
        <taxon>Araucariales</taxon>
        <taxon>Araucariaceae</taxon>
        <taxon>Araucaria</taxon>
    </lineage>
</organism>
<dbReference type="InterPro" id="IPR037867">
    <property type="entry name" value="Swd2/WDR82"/>
</dbReference>
<comment type="similarity">
    <text evidence="2">Belongs to the WD repeat SWD2 family.</text>
</comment>
<evidence type="ECO:0000256" key="1">
    <source>
        <dbReference type="ARBA" id="ARBA00004123"/>
    </source>
</evidence>
<dbReference type="SUPFAM" id="SSF50978">
    <property type="entry name" value="WD40 repeat-like"/>
    <property type="match status" value="1"/>
</dbReference>
<evidence type="ECO:0000256" key="3">
    <source>
        <dbReference type="ARBA" id="ARBA00022574"/>
    </source>
</evidence>
<proteinExistence type="inferred from homology"/>
<dbReference type="PANTHER" id="PTHR19861">
    <property type="entry name" value="WD40 REPEAT PROTEIN SWD2"/>
    <property type="match status" value="1"/>
</dbReference>
<dbReference type="InterPro" id="IPR020472">
    <property type="entry name" value="WD40_PAC1"/>
</dbReference>
<evidence type="ECO:0000256" key="2">
    <source>
        <dbReference type="ARBA" id="ARBA00005616"/>
    </source>
</evidence>
<keyword evidence="4" id="KW-0677">Repeat</keyword>
<dbReference type="InterPro" id="IPR019775">
    <property type="entry name" value="WD40_repeat_CS"/>
</dbReference>
<evidence type="ECO:0000256" key="4">
    <source>
        <dbReference type="ARBA" id="ARBA00022737"/>
    </source>
</evidence>
<feature type="repeat" description="WD" evidence="6">
    <location>
        <begin position="245"/>
        <end position="274"/>
    </location>
</feature>
<dbReference type="InterPro" id="IPR015943">
    <property type="entry name" value="WD40/YVTN_repeat-like_dom_sf"/>
</dbReference>
<reference evidence="7" key="1">
    <citation type="submission" date="2015-03" db="EMBL/GenBank/DDBJ databases">
        <title>A transcriptome of Araucaria cunninghamii, an australian fine timber species.</title>
        <authorList>
            <person name="Jing Yi C.J.Y."/>
            <person name="Yin San L.Y.S."/>
            <person name="Abdul Karim S.S."/>
            <person name="Wan Azmi N.N."/>
            <person name="Hercus R.R."/>
            <person name="Croft L.L."/>
        </authorList>
    </citation>
    <scope>NUCLEOTIDE SEQUENCE</scope>
    <source>
        <strain evidence="7">MI0301</strain>
        <tissue evidence="7">Leaf</tissue>
    </source>
</reference>
<dbReference type="Pfam" id="PF00400">
    <property type="entry name" value="WD40"/>
    <property type="match status" value="3"/>
</dbReference>
<evidence type="ECO:0000313" key="7">
    <source>
        <dbReference type="EMBL" id="JAG98664.1"/>
    </source>
</evidence>
<dbReference type="PROSITE" id="PS50082">
    <property type="entry name" value="WD_REPEATS_2"/>
    <property type="match status" value="3"/>
</dbReference>
<dbReference type="PROSITE" id="PS00678">
    <property type="entry name" value="WD_REPEATS_1"/>
    <property type="match status" value="1"/>
</dbReference>
<dbReference type="FunFam" id="2.130.10.10:FF:000446">
    <property type="entry name" value="protein ANTHESIS POMOTING FACTOR 1 isoform X1"/>
    <property type="match status" value="1"/>
</dbReference>
<dbReference type="EMBL" id="GCKF01020561">
    <property type="protein sequence ID" value="JAG98664.1"/>
    <property type="molecule type" value="Transcribed_RNA"/>
</dbReference>
<dbReference type="GO" id="GO:0048188">
    <property type="term" value="C:Set1C/COMPASS complex"/>
    <property type="evidence" value="ECO:0007669"/>
    <property type="project" value="TreeGrafter"/>
</dbReference>
<feature type="repeat" description="WD" evidence="6">
    <location>
        <begin position="17"/>
        <end position="58"/>
    </location>
</feature>
<keyword evidence="5" id="KW-0539">Nucleus</keyword>
<feature type="repeat" description="WD" evidence="6">
    <location>
        <begin position="104"/>
        <end position="138"/>
    </location>
</feature>
<dbReference type="PROSITE" id="PS50294">
    <property type="entry name" value="WD_REPEATS_REGION"/>
    <property type="match status" value="2"/>
</dbReference>
<name>A0A0D6R751_ARACU</name>
<accession>A0A0D6R751</accession>
<dbReference type="AlphaFoldDB" id="A0A0D6R751"/>
<evidence type="ECO:0000256" key="5">
    <source>
        <dbReference type="ARBA" id="ARBA00023242"/>
    </source>
</evidence>
<dbReference type="PRINTS" id="PR00320">
    <property type="entry name" value="GPROTEINBRPT"/>
</dbReference>
<sequence>MGLNEEIVRGMSIGAVFKDYKGKISSLDFHRKEDLLVTASHDDSIRLYDTANAVHQKTVYDKKHGVDLISFTHHPSSVICSSRNSSEESLQYLSLYDNRILRYFKGHRGRVTSLCMSPINDSFMSGSMDRSVRLWDLRVNACQGLLQLRGKPTVAYDQQGLVFAVAMEGGAIKLFDSRYCDKGPFDTFLVGGDTAEVSDIKFSSDGTQMLLTTTNSHVYILDAYAGKKRCGFVLEPCVDNLEACFSPDGQFVLSGSGNGSLRAWNVSNGDDLGKEVALWTNHTGVPTALKWAPRRVMFASASSVLAFWIPGMTRQIPSNATNIDSTPRE</sequence>
<dbReference type="GO" id="GO:0003682">
    <property type="term" value="F:chromatin binding"/>
    <property type="evidence" value="ECO:0007669"/>
    <property type="project" value="TreeGrafter"/>
</dbReference>
<dbReference type="SMART" id="SM00320">
    <property type="entry name" value="WD40"/>
    <property type="match status" value="5"/>
</dbReference>
<dbReference type="Gene3D" id="2.130.10.10">
    <property type="entry name" value="YVTN repeat-like/Quinoprotein amine dehydrogenase"/>
    <property type="match status" value="2"/>
</dbReference>
<evidence type="ECO:0000256" key="6">
    <source>
        <dbReference type="PROSITE-ProRule" id="PRU00221"/>
    </source>
</evidence>
<dbReference type="PANTHER" id="PTHR19861:SF9">
    <property type="entry name" value="PROTEIN ANTHESIS POMOTING FACTOR 1"/>
    <property type="match status" value="1"/>
</dbReference>
<dbReference type="InterPro" id="IPR001680">
    <property type="entry name" value="WD40_rpt"/>
</dbReference>
<protein>
    <submittedName>
        <fullName evidence="7">Uncharacterized protein</fullName>
    </submittedName>
</protein>
<comment type="subcellular location">
    <subcellularLocation>
        <location evidence="1">Nucleus</location>
    </subcellularLocation>
</comment>
<keyword evidence="3 6" id="KW-0853">WD repeat</keyword>
<dbReference type="InterPro" id="IPR036322">
    <property type="entry name" value="WD40_repeat_dom_sf"/>
</dbReference>